<keyword evidence="3" id="KW-0732">Signal</keyword>
<dbReference type="RefSeq" id="WP_241552185.1">
    <property type="nucleotide sequence ID" value="NZ_JANCNS010000003.1"/>
</dbReference>
<dbReference type="Gene3D" id="1.25.40.390">
    <property type="match status" value="1"/>
</dbReference>
<reference evidence="8" key="1">
    <citation type="submission" date="2022-07" db="EMBL/GenBank/DDBJ databases">
        <title>Gramela sediminis sp. nov., isolated from deep-sea sediment of the Indian Ocean.</title>
        <authorList>
            <person name="Shi H."/>
        </authorList>
    </citation>
    <scope>NUCLEOTIDE SEQUENCE</scope>
    <source>
        <strain evidence="8">GC03-9</strain>
    </source>
</reference>
<sequence length="466" mass="53560">MINKNILIRIRRHTFLKVVTGIYLFFTFGCDTIEVEEPNFQLTSTTVFEEDETAEAAVLGIYSNMMSSEGFVSGSFQSLTTVTGLAADDLVDYSFNPTQRQFFENALVPTNTILEFNIWNESYRYIYHANAVLEGIEESSNLTPEVAKRLEGETRFLRAFCYFHLVNLFGEIPLTTGTDYELNSSLEASAVADIYQLIGEDLNAAIESLPEDYSFAGGERIRPNKWAAHAFLARVELYRQNWNAAELHASQVIDQSLYSLPEDLNAVFLANSMEAILQFRPILRNFNTKEGRMFILNFNPFHVSLRPGLVESFEAEDLRRSQWIGSLTTNQTYYYPFKYKVRFSPTLTEYSMVFRLAEQYLIRAEARTMQGDLTGGLQDLNTIRSRAGLSPLEISDAGELLDAILLERRHELFTERAHRWYDLKRTERATEVLEPLKEQWQESDVLFPIPQNEIRKNSNLEQNAGY</sequence>
<dbReference type="AlphaFoldDB" id="A0A9X2KZP0"/>
<dbReference type="Proteomes" id="UP001155280">
    <property type="component" value="Unassembled WGS sequence"/>
</dbReference>
<comment type="subcellular location">
    <subcellularLocation>
        <location evidence="1">Cell outer membrane</location>
    </subcellularLocation>
</comment>
<accession>A0A9X2KZP0</accession>
<dbReference type="SUPFAM" id="SSF48452">
    <property type="entry name" value="TPR-like"/>
    <property type="match status" value="1"/>
</dbReference>
<dbReference type="InterPro" id="IPR012944">
    <property type="entry name" value="SusD_RagB_dom"/>
</dbReference>
<evidence type="ECO:0000259" key="7">
    <source>
        <dbReference type="Pfam" id="PF14322"/>
    </source>
</evidence>
<evidence type="ECO:0000256" key="5">
    <source>
        <dbReference type="ARBA" id="ARBA00023237"/>
    </source>
</evidence>
<proteinExistence type="inferred from homology"/>
<organism evidence="8 9">
    <name type="scientific">Christiangramia oceanisediminis</name>
    <dbReference type="NCBI Taxonomy" id="2920386"/>
    <lineage>
        <taxon>Bacteria</taxon>
        <taxon>Pseudomonadati</taxon>
        <taxon>Bacteroidota</taxon>
        <taxon>Flavobacteriia</taxon>
        <taxon>Flavobacteriales</taxon>
        <taxon>Flavobacteriaceae</taxon>
        <taxon>Christiangramia</taxon>
    </lineage>
</organism>
<comment type="caution">
    <text evidence="8">The sequence shown here is derived from an EMBL/GenBank/DDBJ whole genome shotgun (WGS) entry which is preliminary data.</text>
</comment>
<name>A0A9X2KZP0_9FLAO</name>
<evidence type="ECO:0000259" key="6">
    <source>
        <dbReference type="Pfam" id="PF07980"/>
    </source>
</evidence>
<protein>
    <submittedName>
        <fullName evidence="8">RagB/SusD family nutrient uptake outer membrane protein</fullName>
    </submittedName>
</protein>
<dbReference type="GO" id="GO:0009279">
    <property type="term" value="C:cell outer membrane"/>
    <property type="evidence" value="ECO:0007669"/>
    <property type="project" value="UniProtKB-SubCell"/>
</dbReference>
<dbReference type="CDD" id="cd08977">
    <property type="entry name" value="SusD"/>
    <property type="match status" value="1"/>
</dbReference>
<dbReference type="Pfam" id="PF07980">
    <property type="entry name" value="SusD_RagB"/>
    <property type="match status" value="1"/>
</dbReference>
<evidence type="ECO:0000313" key="8">
    <source>
        <dbReference type="EMBL" id="MCP9201320.1"/>
    </source>
</evidence>
<dbReference type="InterPro" id="IPR011990">
    <property type="entry name" value="TPR-like_helical_dom_sf"/>
</dbReference>
<evidence type="ECO:0000256" key="4">
    <source>
        <dbReference type="ARBA" id="ARBA00023136"/>
    </source>
</evidence>
<feature type="domain" description="SusD-like N-terminal" evidence="7">
    <location>
        <begin position="113"/>
        <end position="237"/>
    </location>
</feature>
<evidence type="ECO:0000256" key="3">
    <source>
        <dbReference type="ARBA" id="ARBA00022729"/>
    </source>
</evidence>
<feature type="domain" description="RagB/SusD" evidence="6">
    <location>
        <begin position="329"/>
        <end position="466"/>
    </location>
</feature>
<evidence type="ECO:0000256" key="2">
    <source>
        <dbReference type="ARBA" id="ARBA00006275"/>
    </source>
</evidence>
<keyword evidence="4" id="KW-0472">Membrane</keyword>
<gene>
    <name evidence="8" type="ORF">MKO06_15530</name>
</gene>
<evidence type="ECO:0000313" key="9">
    <source>
        <dbReference type="Proteomes" id="UP001155280"/>
    </source>
</evidence>
<keyword evidence="5" id="KW-0998">Cell outer membrane</keyword>
<comment type="similarity">
    <text evidence="2">Belongs to the SusD family.</text>
</comment>
<dbReference type="EMBL" id="JANCNS010000003">
    <property type="protein sequence ID" value="MCP9201320.1"/>
    <property type="molecule type" value="Genomic_DNA"/>
</dbReference>
<dbReference type="Pfam" id="PF14322">
    <property type="entry name" value="SusD-like_3"/>
    <property type="match status" value="1"/>
</dbReference>
<evidence type="ECO:0000256" key="1">
    <source>
        <dbReference type="ARBA" id="ARBA00004442"/>
    </source>
</evidence>
<dbReference type="PROSITE" id="PS51257">
    <property type="entry name" value="PROKAR_LIPOPROTEIN"/>
    <property type="match status" value="1"/>
</dbReference>
<keyword evidence="9" id="KW-1185">Reference proteome</keyword>
<dbReference type="InterPro" id="IPR033985">
    <property type="entry name" value="SusD-like_N"/>
</dbReference>